<organism evidence="1 2">
    <name type="scientific">Ambrosiozyma monospora</name>
    <name type="common">Yeast</name>
    <name type="synonym">Endomycopsis monosporus</name>
    <dbReference type="NCBI Taxonomy" id="43982"/>
    <lineage>
        <taxon>Eukaryota</taxon>
        <taxon>Fungi</taxon>
        <taxon>Dikarya</taxon>
        <taxon>Ascomycota</taxon>
        <taxon>Saccharomycotina</taxon>
        <taxon>Pichiomycetes</taxon>
        <taxon>Pichiales</taxon>
        <taxon>Pichiaceae</taxon>
        <taxon>Ambrosiozyma</taxon>
    </lineage>
</organism>
<name>A0ACB5T502_AMBMO</name>
<evidence type="ECO:0000313" key="2">
    <source>
        <dbReference type="Proteomes" id="UP001165064"/>
    </source>
</evidence>
<reference evidence="1" key="1">
    <citation type="submission" date="2023-04" db="EMBL/GenBank/DDBJ databases">
        <title>Ambrosiozyma monospora NBRC 10751.</title>
        <authorList>
            <person name="Ichikawa N."/>
            <person name="Sato H."/>
            <person name="Tonouchi N."/>
        </authorList>
    </citation>
    <scope>NUCLEOTIDE SEQUENCE</scope>
    <source>
        <strain evidence="1">NBRC 10751</strain>
    </source>
</reference>
<accession>A0ACB5T502</accession>
<keyword evidence="2" id="KW-1185">Reference proteome</keyword>
<gene>
    <name evidence="1" type="ORF">Amon02_000481300</name>
</gene>
<evidence type="ECO:0000313" key="1">
    <source>
        <dbReference type="EMBL" id="GME81214.1"/>
    </source>
</evidence>
<sequence>MSVPMPPALPLRQSTQLSQFSYDLSHPSTRINDTLKSQQFWKYHILRVSPFKFYLTTNPDSRHHFTRPAPGYYVHLQFPNSSSNHSLRDGFRLLFRQQDFGLTESIDTFAVEKLNENLGGHLIVSFRENEYLDSTTGLIRNNNKSQIQQKKETPSSSLSPLPLQQVKFERQKIPSAFGKTGTLMFSNYKRNEMNTCQLCPIDKSLFGSGTKIDGVNF</sequence>
<proteinExistence type="predicted"/>
<protein>
    <submittedName>
        <fullName evidence="1">Unnamed protein product</fullName>
    </submittedName>
</protein>
<comment type="caution">
    <text evidence="1">The sequence shown here is derived from an EMBL/GenBank/DDBJ whole genome shotgun (WGS) entry which is preliminary data.</text>
</comment>
<dbReference type="Proteomes" id="UP001165064">
    <property type="component" value="Unassembled WGS sequence"/>
</dbReference>
<dbReference type="EMBL" id="BSXS01003397">
    <property type="protein sequence ID" value="GME81214.1"/>
    <property type="molecule type" value="Genomic_DNA"/>
</dbReference>